<dbReference type="InterPro" id="IPR000182">
    <property type="entry name" value="GNAT_dom"/>
</dbReference>
<dbReference type="PANTHER" id="PTHR43415">
    <property type="entry name" value="SPERMIDINE N(1)-ACETYLTRANSFERASE"/>
    <property type="match status" value="1"/>
</dbReference>
<feature type="domain" description="N-acetyltransferase" evidence="1">
    <location>
        <begin position="8"/>
        <end position="169"/>
    </location>
</feature>
<dbReference type="EMBL" id="PEIB01000004">
    <property type="protein sequence ID" value="RXJ74029.1"/>
    <property type="molecule type" value="Genomic_DNA"/>
</dbReference>
<dbReference type="RefSeq" id="WP_129121385.1">
    <property type="nucleotide sequence ID" value="NZ_PEIB01000004.1"/>
</dbReference>
<sequence length="181" mass="20068">MTLSLPEIHFRPLDGNDADIFSVWLSDPEVTRFSLSSFQFPQSKVDISQWLNTINGSKSNVSFGITLGETGALIGYAGIASISSLNRCGEYFIMIGSKEHWGRGIGSQVTKKVVEYGFETLGLHRIELTAFANNPGAIKAYENAGFQHEGVKRESGFRQGKFFDKVQMGIIVHDWLTLKES</sequence>
<dbReference type="Proteomes" id="UP000290287">
    <property type="component" value="Unassembled WGS sequence"/>
</dbReference>
<keyword evidence="2" id="KW-0808">Transferase</keyword>
<keyword evidence="3" id="KW-1185">Reference proteome</keyword>
<dbReference type="Gene3D" id="3.40.630.30">
    <property type="match status" value="1"/>
</dbReference>
<dbReference type="GO" id="GO:0016747">
    <property type="term" value="F:acyltransferase activity, transferring groups other than amino-acyl groups"/>
    <property type="evidence" value="ECO:0007669"/>
    <property type="project" value="InterPro"/>
</dbReference>
<dbReference type="SUPFAM" id="SSF55729">
    <property type="entry name" value="Acyl-CoA N-acyltransferases (Nat)"/>
    <property type="match status" value="1"/>
</dbReference>
<evidence type="ECO:0000313" key="2">
    <source>
        <dbReference type="EMBL" id="RXJ74029.1"/>
    </source>
</evidence>
<dbReference type="PANTHER" id="PTHR43415:SF3">
    <property type="entry name" value="GNAT-FAMILY ACETYLTRANSFERASE"/>
    <property type="match status" value="1"/>
</dbReference>
<organism evidence="2 3">
    <name type="scientific">Veronia nyctiphanis</name>
    <dbReference type="NCBI Taxonomy" id="1278244"/>
    <lineage>
        <taxon>Bacteria</taxon>
        <taxon>Pseudomonadati</taxon>
        <taxon>Pseudomonadota</taxon>
        <taxon>Gammaproteobacteria</taxon>
        <taxon>Vibrionales</taxon>
        <taxon>Vibrionaceae</taxon>
        <taxon>Veronia</taxon>
    </lineage>
</organism>
<name>A0A4Q0YXV1_9GAMM</name>
<comment type="caution">
    <text evidence="2">The sequence shown here is derived from an EMBL/GenBank/DDBJ whole genome shotgun (WGS) entry which is preliminary data.</text>
</comment>
<gene>
    <name evidence="2" type="ORF">CS022_05115</name>
</gene>
<evidence type="ECO:0000259" key="1">
    <source>
        <dbReference type="PROSITE" id="PS51186"/>
    </source>
</evidence>
<dbReference type="PROSITE" id="PS51186">
    <property type="entry name" value="GNAT"/>
    <property type="match status" value="1"/>
</dbReference>
<accession>A0A4Q0YXV1</accession>
<dbReference type="CDD" id="cd04301">
    <property type="entry name" value="NAT_SF"/>
    <property type="match status" value="1"/>
</dbReference>
<dbReference type="AlphaFoldDB" id="A0A4Q0YXV1"/>
<protein>
    <submittedName>
        <fullName evidence="2">GNAT family N-acetyltransferase</fullName>
    </submittedName>
</protein>
<reference evidence="2 3" key="1">
    <citation type="submission" date="2017-10" db="EMBL/GenBank/DDBJ databases">
        <title>Nyctiphanis sp. nov., isolated from the stomach of the euphausiid Nyctiphanes simplex (Hansen, 1911) in the Gulf of California.</title>
        <authorList>
            <person name="Gomez-Gil B."/>
            <person name="Aguilar-Mendez M."/>
            <person name="Lopez-Cortes A."/>
            <person name="Gomez-Gutierrez J."/>
            <person name="Roque A."/>
            <person name="Lang E."/>
            <person name="Gonzalez-Castillo A."/>
        </authorList>
    </citation>
    <scope>NUCLEOTIDE SEQUENCE [LARGE SCALE GENOMIC DNA]</scope>
    <source>
        <strain evidence="2 3">CAIM 600</strain>
    </source>
</reference>
<proteinExistence type="predicted"/>
<evidence type="ECO:0000313" key="3">
    <source>
        <dbReference type="Proteomes" id="UP000290287"/>
    </source>
</evidence>
<dbReference type="OrthoDB" id="9801656at2"/>
<dbReference type="InterPro" id="IPR016181">
    <property type="entry name" value="Acyl_CoA_acyltransferase"/>
</dbReference>
<dbReference type="Pfam" id="PF13302">
    <property type="entry name" value="Acetyltransf_3"/>
    <property type="match status" value="1"/>
</dbReference>